<comment type="subcellular location">
    <subcellularLocation>
        <location evidence="1">Nucleus</location>
    </subcellularLocation>
</comment>
<feature type="compositionally biased region" description="Low complexity" evidence="3">
    <location>
        <begin position="160"/>
        <end position="172"/>
    </location>
</feature>
<feature type="compositionally biased region" description="Low complexity" evidence="3">
    <location>
        <begin position="202"/>
        <end position="211"/>
    </location>
</feature>
<dbReference type="Proteomes" id="UP001161247">
    <property type="component" value="Chromosome 7"/>
</dbReference>
<sequence>MKTTKGGKVMNPTDAYRKELRKKELKRNKKERKKVREVGILKKDPETLMDQISKLEAMKAEGALDKARKHKKRQLEDTLNLVMKKRKEYEEKKKEKGETPVMFSHLGPVRKNAAVEDEREKHPNAEDSVYYHPTLNPTGAPPLGKPPMFKSSIGPRIPLSTASSSGAASSSTLDSYNGMDALLSFPPPPPPPPLPLTGDVNPSDASELPASLPLPPPPPMPPNPPVTDSGVLLSPPPLPLPPPPPPGPKDQIYTHPLPPPPPQPILPSVQHPSPPPPPGSGVHEMQKSHPTKAENATSGDVFQATPMLPPPPPPPPTGLPPKVGNNQLEGTSDSDAKPLDYNNLHKMIPPPPPPIRPQVPVPSPLVPMLHSDVLPPGIPRFGLPPPPPPPALVGHASPGVMVPMVARPPFGPPPMMRPLLPPGPPPMPQDDPSARAPVPQKPSYVKAAASTVVKRPLAQHTPELTAMVPASVRVRRESAAPKAKPKPSTITAVNRPAAATVSITKQESSGSSSALKPQSIDDSYLAFMEDMKKIGALDS</sequence>
<evidence type="ECO:0000256" key="2">
    <source>
        <dbReference type="ARBA" id="ARBA00023242"/>
    </source>
</evidence>
<dbReference type="PANTHER" id="PTHR13361">
    <property type="entry name" value="WW DOMAIN-BINDING PROTEIN 11"/>
    <property type="match status" value="1"/>
</dbReference>
<organism evidence="5 6">
    <name type="scientific">Oldenlandia corymbosa var. corymbosa</name>
    <dbReference type="NCBI Taxonomy" id="529605"/>
    <lineage>
        <taxon>Eukaryota</taxon>
        <taxon>Viridiplantae</taxon>
        <taxon>Streptophyta</taxon>
        <taxon>Embryophyta</taxon>
        <taxon>Tracheophyta</taxon>
        <taxon>Spermatophyta</taxon>
        <taxon>Magnoliopsida</taxon>
        <taxon>eudicotyledons</taxon>
        <taxon>Gunneridae</taxon>
        <taxon>Pentapetalae</taxon>
        <taxon>asterids</taxon>
        <taxon>lamiids</taxon>
        <taxon>Gentianales</taxon>
        <taxon>Rubiaceae</taxon>
        <taxon>Rubioideae</taxon>
        <taxon>Spermacoceae</taxon>
        <taxon>Hedyotis-Oldenlandia complex</taxon>
        <taxon>Oldenlandia</taxon>
    </lineage>
</organism>
<dbReference type="EMBL" id="OX459124">
    <property type="protein sequence ID" value="CAI9112389.1"/>
    <property type="molecule type" value="Genomic_DNA"/>
</dbReference>
<evidence type="ECO:0000256" key="3">
    <source>
        <dbReference type="SAM" id="MobiDB-lite"/>
    </source>
</evidence>
<dbReference type="PRINTS" id="PR01217">
    <property type="entry name" value="PRICHEXTENSN"/>
</dbReference>
<evidence type="ECO:0000256" key="1">
    <source>
        <dbReference type="ARBA" id="ARBA00004123"/>
    </source>
</evidence>
<accession>A0AAV1DWT2</accession>
<gene>
    <name evidence="5" type="ORF">OLC1_LOCUS19601</name>
</gene>
<feature type="compositionally biased region" description="Pro residues" evidence="3">
    <location>
        <begin position="256"/>
        <end position="265"/>
    </location>
</feature>
<keyword evidence="6" id="KW-1185">Reference proteome</keyword>
<feature type="compositionally biased region" description="Pro residues" evidence="3">
    <location>
        <begin position="307"/>
        <end position="319"/>
    </location>
</feature>
<dbReference type="InterPro" id="IPR019007">
    <property type="entry name" value="Wbp11/ELF5/Saf1_N"/>
</dbReference>
<proteinExistence type="predicted"/>
<feature type="compositionally biased region" description="Polar residues" evidence="3">
    <location>
        <begin position="501"/>
        <end position="516"/>
    </location>
</feature>
<name>A0AAV1DWT2_OLDCO</name>
<feature type="region of interest" description="Disordered" evidence="3">
    <location>
        <begin position="89"/>
        <end position="363"/>
    </location>
</feature>
<feature type="compositionally biased region" description="Pro residues" evidence="3">
    <location>
        <begin position="414"/>
        <end position="429"/>
    </location>
</feature>
<keyword evidence="2" id="KW-0539">Nucleus</keyword>
<dbReference type="Pfam" id="PF09429">
    <property type="entry name" value="Wbp11"/>
    <property type="match status" value="1"/>
</dbReference>
<feature type="domain" description="Wbp11/ELF5/Saf1 N-terminal" evidence="4">
    <location>
        <begin position="7"/>
        <end position="84"/>
    </location>
</feature>
<evidence type="ECO:0000313" key="5">
    <source>
        <dbReference type="EMBL" id="CAI9112389.1"/>
    </source>
</evidence>
<feature type="region of interest" description="Disordered" evidence="3">
    <location>
        <begin position="414"/>
        <end position="443"/>
    </location>
</feature>
<feature type="compositionally biased region" description="Basic and acidic residues" evidence="3">
    <location>
        <begin position="89"/>
        <end position="98"/>
    </location>
</feature>
<dbReference type="GO" id="GO:0006396">
    <property type="term" value="P:RNA processing"/>
    <property type="evidence" value="ECO:0007669"/>
    <property type="project" value="InterPro"/>
</dbReference>
<reference evidence="5" key="1">
    <citation type="submission" date="2023-03" db="EMBL/GenBank/DDBJ databases">
        <authorList>
            <person name="Julca I."/>
        </authorList>
    </citation>
    <scope>NUCLEOTIDE SEQUENCE</scope>
</reference>
<feature type="compositionally biased region" description="Pro residues" evidence="3">
    <location>
        <begin position="234"/>
        <end position="248"/>
    </location>
</feature>
<feature type="compositionally biased region" description="Polar residues" evidence="3">
    <location>
        <begin position="324"/>
        <end position="333"/>
    </location>
</feature>
<feature type="compositionally biased region" description="Basic and acidic residues" evidence="3">
    <location>
        <begin position="113"/>
        <end position="125"/>
    </location>
</feature>
<dbReference type="AlphaFoldDB" id="A0AAV1DWT2"/>
<dbReference type="PANTHER" id="PTHR13361:SF1">
    <property type="entry name" value="WW DOMAIN-BINDING PROTEIN 11"/>
    <property type="match status" value="1"/>
</dbReference>
<feature type="compositionally biased region" description="Pro residues" evidence="3">
    <location>
        <begin position="212"/>
        <end position="225"/>
    </location>
</feature>
<evidence type="ECO:0000313" key="6">
    <source>
        <dbReference type="Proteomes" id="UP001161247"/>
    </source>
</evidence>
<evidence type="ECO:0000259" key="4">
    <source>
        <dbReference type="Pfam" id="PF09429"/>
    </source>
</evidence>
<feature type="compositionally biased region" description="Pro residues" evidence="3">
    <location>
        <begin position="185"/>
        <end position="195"/>
    </location>
</feature>
<feature type="compositionally biased region" description="Basic residues" evidence="3">
    <location>
        <begin position="23"/>
        <end position="33"/>
    </location>
</feature>
<feature type="compositionally biased region" description="Pro residues" evidence="3">
    <location>
        <begin position="348"/>
        <end position="363"/>
    </location>
</feature>
<feature type="region of interest" description="Disordered" evidence="3">
    <location>
        <begin position="1"/>
        <end position="33"/>
    </location>
</feature>
<dbReference type="GO" id="GO:0005681">
    <property type="term" value="C:spliceosomal complex"/>
    <property type="evidence" value="ECO:0007669"/>
    <property type="project" value="TreeGrafter"/>
</dbReference>
<protein>
    <submittedName>
        <fullName evidence="5">OLC1v1012838C1</fullName>
    </submittedName>
</protein>
<feature type="region of interest" description="Disordered" evidence="3">
    <location>
        <begin position="475"/>
        <end position="522"/>
    </location>
</feature>